<evidence type="ECO:0000259" key="2">
    <source>
        <dbReference type="PROSITE" id="PS50887"/>
    </source>
</evidence>
<dbReference type="InterPro" id="IPR000160">
    <property type="entry name" value="GGDEF_dom"/>
</dbReference>
<dbReference type="InterPro" id="IPR000014">
    <property type="entry name" value="PAS"/>
</dbReference>
<evidence type="ECO:0000313" key="4">
    <source>
        <dbReference type="Proteomes" id="UP000262878"/>
    </source>
</evidence>
<dbReference type="CDD" id="cd01948">
    <property type="entry name" value="EAL"/>
    <property type="match status" value="1"/>
</dbReference>
<dbReference type="SUPFAM" id="SSF55073">
    <property type="entry name" value="Nucleotide cyclase"/>
    <property type="match status" value="1"/>
</dbReference>
<evidence type="ECO:0008006" key="5">
    <source>
        <dbReference type="Google" id="ProtNLM"/>
    </source>
</evidence>
<dbReference type="Gene3D" id="3.30.450.20">
    <property type="entry name" value="PAS domain"/>
    <property type="match status" value="1"/>
</dbReference>
<name>A0A348WMV6_9GAMM</name>
<comment type="caution">
    <text evidence="3">The sequence shown here is derived from an EMBL/GenBank/DDBJ whole genome shotgun (WGS) entry which is preliminary data.</text>
</comment>
<reference evidence="3 4" key="1">
    <citation type="journal article" date="2018" name="Nat. Biotechnol.">
        <title>A standardized bacterial taxonomy based on genome phylogeny substantially revises the tree of life.</title>
        <authorList>
            <person name="Parks D.H."/>
            <person name="Chuvochina M."/>
            <person name="Waite D.W."/>
            <person name="Rinke C."/>
            <person name="Skarshewski A."/>
            <person name="Chaumeil P.A."/>
            <person name="Hugenholtz P."/>
        </authorList>
    </citation>
    <scope>NUCLEOTIDE SEQUENCE [LARGE SCALE GENOMIC DNA]</scope>
    <source>
        <strain evidence="3">UBA9360</strain>
    </source>
</reference>
<dbReference type="InterPro" id="IPR043128">
    <property type="entry name" value="Rev_trsase/Diguanyl_cyclase"/>
</dbReference>
<dbReference type="SUPFAM" id="SSF141868">
    <property type="entry name" value="EAL domain-like"/>
    <property type="match status" value="1"/>
</dbReference>
<dbReference type="GO" id="GO:0071111">
    <property type="term" value="F:cyclic-guanylate-specific phosphodiesterase activity"/>
    <property type="evidence" value="ECO:0007669"/>
    <property type="project" value="InterPro"/>
</dbReference>
<dbReference type="SUPFAM" id="SSF55785">
    <property type="entry name" value="PYP-like sensor domain (PAS domain)"/>
    <property type="match status" value="1"/>
</dbReference>
<proteinExistence type="predicted"/>
<feature type="domain" description="EAL" evidence="1">
    <location>
        <begin position="290"/>
        <end position="529"/>
    </location>
</feature>
<dbReference type="InterPro" id="IPR001633">
    <property type="entry name" value="EAL_dom"/>
</dbReference>
<protein>
    <recommendedName>
        <fullName evidence="5">GGDEF domain-containing protein</fullName>
    </recommendedName>
</protein>
<dbReference type="PANTHER" id="PTHR33121:SF79">
    <property type="entry name" value="CYCLIC DI-GMP PHOSPHODIESTERASE PDED-RELATED"/>
    <property type="match status" value="1"/>
</dbReference>
<dbReference type="STRING" id="314276.OS145_01242"/>
<feature type="domain" description="GGDEF" evidence="2">
    <location>
        <begin position="152"/>
        <end position="282"/>
    </location>
</feature>
<dbReference type="PANTHER" id="PTHR33121">
    <property type="entry name" value="CYCLIC DI-GMP PHOSPHODIESTERASE PDEF"/>
    <property type="match status" value="1"/>
</dbReference>
<dbReference type="InterPro" id="IPR035965">
    <property type="entry name" value="PAS-like_dom_sf"/>
</dbReference>
<dbReference type="SMART" id="SM00267">
    <property type="entry name" value="GGDEF"/>
    <property type="match status" value="1"/>
</dbReference>
<evidence type="ECO:0000313" key="3">
    <source>
        <dbReference type="EMBL" id="HAR55868.1"/>
    </source>
</evidence>
<dbReference type="EMBL" id="DMUP01000080">
    <property type="protein sequence ID" value="HAR55868.1"/>
    <property type="molecule type" value="Genomic_DNA"/>
</dbReference>
<dbReference type="Gene3D" id="3.20.20.450">
    <property type="entry name" value="EAL domain"/>
    <property type="match status" value="1"/>
</dbReference>
<evidence type="ECO:0000259" key="1">
    <source>
        <dbReference type="PROSITE" id="PS50883"/>
    </source>
</evidence>
<accession>A0A348WMV6</accession>
<dbReference type="PROSITE" id="PS50883">
    <property type="entry name" value="EAL"/>
    <property type="match status" value="1"/>
</dbReference>
<dbReference type="CDD" id="cd00130">
    <property type="entry name" value="PAS"/>
    <property type="match status" value="1"/>
</dbReference>
<dbReference type="Pfam" id="PF00563">
    <property type="entry name" value="EAL"/>
    <property type="match status" value="1"/>
</dbReference>
<dbReference type="AlphaFoldDB" id="A0A348WMV6"/>
<organism evidence="3 4">
    <name type="scientific">Idiomarina baltica</name>
    <dbReference type="NCBI Taxonomy" id="190892"/>
    <lineage>
        <taxon>Bacteria</taxon>
        <taxon>Pseudomonadati</taxon>
        <taxon>Pseudomonadota</taxon>
        <taxon>Gammaproteobacteria</taxon>
        <taxon>Alteromonadales</taxon>
        <taxon>Idiomarinaceae</taxon>
        <taxon>Idiomarina</taxon>
    </lineage>
</organism>
<dbReference type="Gene3D" id="3.30.70.270">
    <property type="match status" value="1"/>
</dbReference>
<sequence>MRDCKILEQLMNAMESASLCVRVNSAGQVIWFSDALKQLDSQQTITLGMPLSKLLHADLRSQLLDQFDYTVTQHSHWQGTVKLNLGSRRADWFKAIFVPLYDDNQCLQEQVLVLQDISREVFLDELLNESRFDQTTGLPTRVDLLADIKRVNTQTVAIIDIRKFRSYADFYGLEFGDRLLMNFSELCKSFFNERHINIYRLYGDKFALAPSFRMVPALFEQQLQRFYAHIIAHHIEVNGANVALDIAIGMGVGKGKLLQLAESALARAKTVFSGQRIHVVHEREFCAKNSINWLPKIQSAIRNNRFINYYQPIRSSSGQRPDYYEALVRMRDGEQDIPPGFFLDKAKTTRYYPEITRRVVEQAVVQSAQHDVQISVNVSIEDILNPETVAFITDQLEAYPESKLIFEITETESTEDFSMVDEFTRRVRSLGAEIAIDDFGVGYSNFSRLIQLRPDYLKIDGSIIKNILEDASSASILNGMISICRELKIPMVAEFVETEQVNGYLTEQQIEFLQGYYIGRPSPDIIKLN</sequence>
<dbReference type="InterPro" id="IPR029787">
    <property type="entry name" value="Nucleotide_cyclase"/>
</dbReference>
<gene>
    <name evidence="3" type="ORF">DCR58_03675</name>
</gene>
<dbReference type="SMART" id="SM00052">
    <property type="entry name" value="EAL"/>
    <property type="match status" value="1"/>
</dbReference>
<dbReference type="Proteomes" id="UP000262878">
    <property type="component" value="Unassembled WGS sequence"/>
</dbReference>
<dbReference type="InterPro" id="IPR050706">
    <property type="entry name" value="Cyclic-di-GMP_PDE-like"/>
</dbReference>
<dbReference type="InterPro" id="IPR035919">
    <property type="entry name" value="EAL_sf"/>
</dbReference>
<dbReference type="Pfam" id="PF00990">
    <property type="entry name" value="GGDEF"/>
    <property type="match status" value="1"/>
</dbReference>
<dbReference type="PROSITE" id="PS50887">
    <property type="entry name" value="GGDEF"/>
    <property type="match status" value="1"/>
</dbReference>